<dbReference type="PROSITE" id="PS50157">
    <property type="entry name" value="ZINC_FINGER_C2H2_2"/>
    <property type="match status" value="1"/>
</dbReference>
<feature type="region of interest" description="Disordered" evidence="1">
    <location>
        <begin position="1343"/>
        <end position="1380"/>
    </location>
</feature>
<protein>
    <submittedName>
        <fullName evidence="2">C2H2-type domain-containing protein</fullName>
    </submittedName>
</protein>
<feature type="region of interest" description="Disordered" evidence="1">
    <location>
        <begin position="1"/>
        <end position="269"/>
    </location>
</feature>
<feature type="region of interest" description="Disordered" evidence="1">
    <location>
        <begin position="393"/>
        <end position="492"/>
    </location>
</feature>
<feature type="region of interest" description="Disordered" evidence="1">
    <location>
        <begin position="759"/>
        <end position="783"/>
    </location>
</feature>
<gene>
    <name evidence="2" type="primary">WBGene00098187</name>
</gene>
<feature type="compositionally biased region" description="Low complexity" evidence="1">
    <location>
        <begin position="868"/>
        <end position="893"/>
    </location>
</feature>
<sequence length="1380" mass="149469">MWDPLVTAGLTSRDRDGNPDGGSMITTDDDPMEAGGETSGETTAHHPTTSGPPLEQVAPTEETRLTGNLAGTPIMPTDAPAIQPSSSTAPTPSTTVQQPPTRPQKTDIPEDPYVKPVEQTPSTVKKGAHAIPESRPEAIQQPTAPQRRIIIVKHPTAQSQKPNTVGKATAAPSQSPIMVRKAAAQPQKPFTVLKSTAPTGSQITVRKPTAAPPPMPVTTGQAATSQSKKIIVVNQPSSGPKPTTVQQSIVPPPQRVVVVNKNPTAPPPRKVIVARRSGAVQKSSGAPNQAAITVKQPTVPVRKIIVVKKPGGAVQKSAAAPTTTPTTNTAVESSSSTDPAQQMIQQQSSAAPARTNIVVAPQPTAPTQPVVIAASSTAPPAQELIIQQIPAAAAQKLDPAKHSTAQTQPVFDQSSAGPAAQVPIQQPTAPVQKLETDKHPAAQSQKPIVSIAQKPTTAEQPTTAQPQKSIMKHHSASAQKATPNSSNNKTVSIHTTAPTQTVQKPTTVKKAPTVVAASMKKPSPIVPAVLTDTNTITYTIVRRTTLRPLYTGPPPKCILKRKPGDIFPVPDGPLLQDVRFSSERARSIRSPSRRAYQRWRELRRSSADYCSSSDSDSDATTFSDSSDESSDVEMEQEGRSEAHPSETTASADPISIKEVPEESGALEQAAHHQLLHAKDPTADSSPDADSPDAPSAGTSTAVASGPLVASTASTSVSSSQPTIARNSEDSDEEEEEDNEEEAARKHTALIAAFEAMYKRRRGESEWRWKTLPDPSTRPPSKSPLTQALALACRNALANNAQRPPPLVVQAKPIRPQAATPTPISTPAPAAAHVRPVAAAVIPQRQAPPTPATHPLHVSATPSLHSPGAAPSPQQAPTPSTATHHSTAAALPSAPRAPTEPKAAQKRRRARRSRSPSPSNSRSCSPDLAAEISRRGLFPMDRRKMISMQQTPAVKPGTGILRTVARTADYAEDENATHVRCNLCQQWFAKANKPKIRYHVLFHCPMKGFQCKHCNYAHHELGKIKRHHKNVHHMPKEEPHKFENDLINAAYDVYMKKCFPNFDTGKLSIGRSINYPTSVDVLSKCMVCKKRVYNCLTTYHVVDKHINTKMYPCSLHGCKYKTINKRELVIHRQACHNDNSMTIFATRIDFTDTTKFTIKSFFPELNDVNCEKAEPELKRMAEAAAPGFNKDHELRPLLAAQDGLSHVLNEPLEKPAKCVKCEKRRKEMATEMGSVAIFHNVYDLVLHTKSHIGGDQQWSCPERLCKYSSRYKIDVDMHCFNHHPRNNYQAVNRWHESLPGMTSTYRMCFPEVNTPWPVSSILIDHRSVIMPAHIGALIKADVAETAAEEEQPPNLSEEDEWSDGAPMQQDVAEEEEINIVD</sequence>
<feature type="compositionally biased region" description="Low complexity" evidence="1">
    <location>
        <begin position="452"/>
        <end position="468"/>
    </location>
</feature>
<keyword evidence="3" id="KW-1185">Reference proteome</keyword>
<feature type="compositionally biased region" description="Polar residues" evidence="1">
    <location>
        <begin position="220"/>
        <end position="249"/>
    </location>
</feature>
<feature type="compositionally biased region" description="Low complexity" evidence="1">
    <location>
        <begin position="318"/>
        <end position="330"/>
    </location>
</feature>
<dbReference type="SMART" id="SM00355">
    <property type="entry name" value="ZnF_C2H2"/>
    <property type="match status" value="5"/>
</dbReference>
<feature type="compositionally biased region" description="Acidic residues" evidence="1">
    <location>
        <begin position="1370"/>
        <end position="1380"/>
    </location>
</feature>
<reference evidence="2" key="2">
    <citation type="submission" date="2022-06" db="UniProtKB">
        <authorList>
            <consortium name="EnsemblMetazoa"/>
        </authorList>
    </citation>
    <scope>IDENTIFICATION</scope>
    <source>
        <strain evidence="2">PS312</strain>
    </source>
</reference>
<feature type="region of interest" description="Disordered" evidence="1">
    <location>
        <begin position="310"/>
        <end position="364"/>
    </location>
</feature>
<dbReference type="Proteomes" id="UP000005239">
    <property type="component" value="Unassembled WGS sequence"/>
</dbReference>
<proteinExistence type="predicted"/>
<feature type="compositionally biased region" description="Low complexity" evidence="1">
    <location>
        <begin position="607"/>
        <end position="624"/>
    </location>
</feature>
<feature type="compositionally biased region" description="Acidic residues" evidence="1">
    <location>
        <begin position="1345"/>
        <end position="1361"/>
    </location>
</feature>
<feature type="compositionally biased region" description="Polar residues" evidence="1">
    <location>
        <begin position="476"/>
        <end position="492"/>
    </location>
</feature>
<accession>A0A8R1U6L9</accession>
<feature type="compositionally biased region" description="Low complexity" evidence="1">
    <location>
        <begin position="339"/>
        <end position="353"/>
    </location>
</feature>
<feature type="compositionally biased region" description="Polar residues" evidence="1">
    <location>
        <begin position="39"/>
        <end position="51"/>
    </location>
</feature>
<feature type="compositionally biased region" description="Polar residues" evidence="1">
    <location>
        <begin position="403"/>
        <end position="416"/>
    </location>
</feature>
<feature type="compositionally biased region" description="Acidic residues" evidence="1">
    <location>
        <begin position="625"/>
        <end position="635"/>
    </location>
</feature>
<evidence type="ECO:0000313" key="3">
    <source>
        <dbReference type="Proteomes" id="UP000005239"/>
    </source>
</evidence>
<dbReference type="InterPro" id="IPR013087">
    <property type="entry name" value="Znf_C2H2_type"/>
</dbReference>
<feature type="compositionally biased region" description="Low complexity" evidence="1">
    <location>
        <begin position="682"/>
        <end position="696"/>
    </location>
</feature>
<feature type="compositionally biased region" description="Low complexity" evidence="1">
    <location>
        <begin position="914"/>
        <end position="925"/>
    </location>
</feature>
<feature type="region of interest" description="Disordered" evidence="1">
    <location>
        <begin position="604"/>
        <end position="747"/>
    </location>
</feature>
<feature type="compositionally biased region" description="Low complexity" evidence="1">
    <location>
        <begin position="83"/>
        <end position="99"/>
    </location>
</feature>
<reference evidence="3" key="1">
    <citation type="journal article" date="2008" name="Nat. Genet.">
        <title>The Pristionchus pacificus genome provides a unique perspective on nematode lifestyle and parasitism.</title>
        <authorList>
            <person name="Dieterich C."/>
            <person name="Clifton S.W."/>
            <person name="Schuster L.N."/>
            <person name="Chinwalla A."/>
            <person name="Delehaunty K."/>
            <person name="Dinkelacker I."/>
            <person name="Fulton L."/>
            <person name="Fulton R."/>
            <person name="Godfrey J."/>
            <person name="Minx P."/>
            <person name="Mitreva M."/>
            <person name="Roeseler W."/>
            <person name="Tian H."/>
            <person name="Witte H."/>
            <person name="Yang S.P."/>
            <person name="Wilson R.K."/>
            <person name="Sommer R.J."/>
        </authorList>
    </citation>
    <scope>NUCLEOTIDE SEQUENCE [LARGE SCALE GENOMIC DNA]</scope>
    <source>
        <strain evidence="3">PS312</strain>
    </source>
</reference>
<feature type="compositionally biased region" description="Low complexity" evidence="1">
    <location>
        <begin position="708"/>
        <end position="719"/>
    </location>
</feature>
<evidence type="ECO:0000256" key="1">
    <source>
        <dbReference type="SAM" id="MobiDB-lite"/>
    </source>
</evidence>
<evidence type="ECO:0000313" key="2">
    <source>
        <dbReference type="EnsemblMetazoa" id="PPA08633.1"/>
    </source>
</evidence>
<name>A0A2A6BWR2_PRIPA</name>
<feature type="compositionally biased region" description="Polar residues" evidence="1">
    <location>
        <begin position="193"/>
        <end position="204"/>
    </location>
</feature>
<feature type="compositionally biased region" description="Acidic residues" evidence="1">
    <location>
        <begin position="729"/>
        <end position="740"/>
    </location>
</feature>
<feature type="region of interest" description="Disordered" evidence="1">
    <location>
        <begin position="845"/>
        <end position="929"/>
    </location>
</feature>
<dbReference type="EnsemblMetazoa" id="PPA08633.1">
    <property type="protein sequence ID" value="PPA08633.1"/>
    <property type="gene ID" value="WBGene00098187"/>
</dbReference>
<feature type="compositionally biased region" description="Basic residues" evidence="1">
    <location>
        <begin position="903"/>
        <end position="913"/>
    </location>
</feature>
<accession>A0A2A6BWR2</accession>
<organism evidence="2 3">
    <name type="scientific">Pristionchus pacificus</name>
    <name type="common">Parasitic nematode worm</name>
    <dbReference type="NCBI Taxonomy" id="54126"/>
    <lineage>
        <taxon>Eukaryota</taxon>
        <taxon>Metazoa</taxon>
        <taxon>Ecdysozoa</taxon>
        <taxon>Nematoda</taxon>
        <taxon>Chromadorea</taxon>
        <taxon>Rhabditida</taxon>
        <taxon>Rhabditina</taxon>
        <taxon>Diplogasteromorpha</taxon>
        <taxon>Diplogasteroidea</taxon>
        <taxon>Neodiplogasteridae</taxon>
        <taxon>Pristionchus</taxon>
    </lineage>
</organism>